<proteinExistence type="predicted"/>
<dbReference type="EMBL" id="BSEN01000014">
    <property type="protein sequence ID" value="GLJ77305.1"/>
    <property type="molecule type" value="Genomic_DNA"/>
</dbReference>
<sequence>MDIEQWWPRLAQSAREWLVANNGDEVPSEIVEEIEAAGGPGLHDSWWGDEVPKHHSMPDTAVDWIEASANDEPTDVP</sequence>
<reference evidence="1" key="1">
    <citation type="journal article" date="2014" name="Int. J. Syst. Evol. Microbiol.">
        <title>Complete genome sequence of Corynebacterium casei LMG S-19264T (=DSM 44701T), isolated from a smear-ripened cheese.</title>
        <authorList>
            <consortium name="US DOE Joint Genome Institute (JGI-PGF)"/>
            <person name="Walter F."/>
            <person name="Albersmeier A."/>
            <person name="Kalinowski J."/>
            <person name="Ruckert C."/>
        </authorList>
    </citation>
    <scope>NUCLEOTIDE SEQUENCE</scope>
    <source>
        <strain evidence="1">VKM Ac-1401</strain>
    </source>
</reference>
<accession>A0A9W6HBZ6</accession>
<dbReference type="AlphaFoldDB" id="A0A9W6HBZ6"/>
<gene>
    <name evidence="1" type="ORF">GCM10017584_28790</name>
</gene>
<organism evidence="1 2">
    <name type="scientific">Leifsonia poae</name>
    <dbReference type="NCBI Taxonomy" id="110933"/>
    <lineage>
        <taxon>Bacteria</taxon>
        <taxon>Bacillati</taxon>
        <taxon>Actinomycetota</taxon>
        <taxon>Actinomycetes</taxon>
        <taxon>Micrococcales</taxon>
        <taxon>Microbacteriaceae</taxon>
        <taxon>Leifsonia</taxon>
    </lineage>
</organism>
<keyword evidence="2" id="KW-1185">Reference proteome</keyword>
<dbReference type="Proteomes" id="UP001142372">
    <property type="component" value="Unassembled WGS sequence"/>
</dbReference>
<evidence type="ECO:0000313" key="1">
    <source>
        <dbReference type="EMBL" id="GLJ77305.1"/>
    </source>
</evidence>
<protein>
    <submittedName>
        <fullName evidence="1">Uncharacterized protein</fullName>
    </submittedName>
</protein>
<name>A0A9W6HBZ6_9MICO</name>
<reference evidence="1" key="2">
    <citation type="submission" date="2023-01" db="EMBL/GenBank/DDBJ databases">
        <authorList>
            <person name="Sun Q."/>
            <person name="Evtushenko L."/>
        </authorList>
    </citation>
    <scope>NUCLEOTIDE SEQUENCE</scope>
    <source>
        <strain evidence="1">VKM Ac-1401</strain>
    </source>
</reference>
<evidence type="ECO:0000313" key="2">
    <source>
        <dbReference type="Proteomes" id="UP001142372"/>
    </source>
</evidence>
<dbReference type="RefSeq" id="WP_271177952.1">
    <property type="nucleotide sequence ID" value="NZ_BAAAJO010000001.1"/>
</dbReference>
<comment type="caution">
    <text evidence="1">The sequence shown here is derived from an EMBL/GenBank/DDBJ whole genome shotgun (WGS) entry which is preliminary data.</text>
</comment>